<keyword evidence="2" id="KW-1185">Reference proteome</keyword>
<name>A0ABQ8V3W1_9AGAR</name>
<dbReference type="PANTHER" id="PTHR13593:SF140">
    <property type="entry name" value="PLC-LIKE PHOSPHODIESTERASE"/>
    <property type="match status" value="1"/>
</dbReference>
<comment type="caution">
    <text evidence="1">The sequence shown here is derived from an EMBL/GenBank/DDBJ whole genome shotgun (WGS) entry which is preliminary data.</text>
</comment>
<dbReference type="Pfam" id="PF26146">
    <property type="entry name" value="PI-PLC_X"/>
    <property type="match status" value="1"/>
</dbReference>
<sequence length="363" mass="38740">MLFSTKNIVQVAAALIFHSLNARAVSVSRRATVCNGYSELCDRSLGNVTFVGTHDSYAVGVDNLATNQDYDITQQLTDGVRMLQSQAHNNSGTIELCHTSCGLEDGGSLQDYLTKVKTWMDSNPDEVVVLLIVNIDDLPATEFAPVFEAANVTSISYQPGVSNMTASSWPTLGSLIDNGTRLLTFLDNSADITTVPYLLDEFSNIWETAYDLTDQNAFDCTVNRSNGDTSTQMFLINHFLDQLILGEPVPDSAQANETNAVSGTGSLGAQVSTCQSVMGRPPNFMLVDFYEYGNGSVFEVAAAANGVTYTAKAIATPKTSSSSSSSSSSNDAQTILDGSFLNVLRIAPLMITGGIVFGASTLF</sequence>
<gene>
    <name evidence="1" type="ORF">C8R41DRAFT_911793</name>
</gene>
<reference evidence="1" key="1">
    <citation type="submission" date="2022-08" db="EMBL/GenBank/DDBJ databases">
        <title>A Global Phylogenomic Analysis of the Shiitake Genus Lentinula.</title>
        <authorList>
            <consortium name="DOE Joint Genome Institute"/>
            <person name="Sierra-Patev S."/>
            <person name="Min B."/>
            <person name="Naranjo-Ortiz M."/>
            <person name="Looney B."/>
            <person name="Konkel Z."/>
            <person name="Slot J.C."/>
            <person name="Sakamoto Y."/>
            <person name="Steenwyk J.L."/>
            <person name="Rokas A."/>
            <person name="Carro J."/>
            <person name="Camarero S."/>
            <person name="Ferreira P."/>
            <person name="Molpeceres G."/>
            <person name="Ruiz-Duenas F.J."/>
            <person name="Serrano A."/>
            <person name="Henrissat B."/>
            <person name="Drula E."/>
            <person name="Hughes K.W."/>
            <person name="Mata J.L."/>
            <person name="Ishikawa N.K."/>
            <person name="Vargas-Isla R."/>
            <person name="Ushijima S."/>
            <person name="Smith C.A."/>
            <person name="Ahrendt S."/>
            <person name="Andreopoulos W."/>
            <person name="He G."/>
            <person name="Labutti K."/>
            <person name="Lipzen A."/>
            <person name="Ng V."/>
            <person name="Riley R."/>
            <person name="Sandor L."/>
            <person name="Barry K."/>
            <person name="Martinez A.T."/>
            <person name="Xiao Y."/>
            <person name="Gibbons J.G."/>
            <person name="Terashima K."/>
            <person name="Grigoriev I.V."/>
            <person name="Hibbett D.S."/>
        </authorList>
    </citation>
    <scope>NUCLEOTIDE SEQUENCE</scope>
    <source>
        <strain evidence="1">RHP3577 ss4</strain>
    </source>
</reference>
<dbReference type="InterPro" id="IPR017946">
    <property type="entry name" value="PLC-like_Pdiesterase_TIM-brl"/>
</dbReference>
<dbReference type="Gene3D" id="3.20.20.190">
    <property type="entry name" value="Phosphatidylinositol (PI) phosphodiesterase"/>
    <property type="match status" value="1"/>
</dbReference>
<proteinExistence type="predicted"/>
<dbReference type="PANTHER" id="PTHR13593">
    <property type="match status" value="1"/>
</dbReference>
<accession>A0ABQ8V3W1</accession>
<evidence type="ECO:0000313" key="1">
    <source>
        <dbReference type="EMBL" id="KAJ4472695.1"/>
    </source>
</evidence>
<dbReference type="SUPFAM" id="SSF51695">
    <property type="entry name" value="PLC-like phosphodiesterases"/>
    <property type="match status" value="1"/>
</dbReference>
<dbReference type="Proteomes" id="UP001150217">
    <property type="component" value="Unassembled WGS sequence"/>
</dbReference>
<dbReference type="InterPro" id="IPR051057">
    <property type="entry name" value="PI-PLC_domain"/>
</dbReference>
<evidence type="ECO:0000313" key="2">
    <source>
        <dbReference type="Proteomes" id="UP001150217"/>
    </source>
</evidence>
<dbReference type="EMBL" id="JANVFT010000083">
    <property type="protein sequence ID" value="KAJ4472695.1"/>
    <property type="molecule type" value="Genomic_DNA"/>
</dbReference>
<organism evidence="1 2">
    <name type="scientific">Lentinula lateritia</name>
    <dbReference type="NCBI Taxonomy" id="40482"/>
    <lineage>
        <taxon>Eukaryota</taxon>
        <taxon>Fungi</taxon>
        <taxon>Dikarya</taxon>
        <taxon>Basidiomycota</taxon>
        <taxon>Agaricomycotina</taxon>
        <taxon>Agaricomycetes</taxon>
        <taxon>Agaricomycetidae</taxon>
        <taxon>Agaricales</taxon>
        <taxon>Marasmiineae</taxon>
        <taxon>Omphalotaceae</taxon>
        <taxon>Lentinula</taxon>
    </lineage>
</organism>
<protein>
    <submittedName>
        <fullName evidence="1">PLC-like phosphodiesterase</fullName>
    </submittedName>
</protein>
<dbReference type="PROSITE" id="PS50007">
    <property type="entry name" value="PIPLC_X_DOMAIN"/>
    <property type="match status" value="1"/>
</dbReference>